<feature type="transmembrane region" description="Helical" evidence="1">
    <location>
        <begin position="12"/>
        <end position="30"/>
    </location>
</feature>
<dbReference type="Gene3D" id="1.20.120.1740">
    <property type="entry name" value="Sodium ion translocating NADH-quinone reductase subunit C-like"/>
    <property type="match status" value="1"/>
</dbReference>
<keyword evidence="1" id="KW-1133">Transmembrane helix</keyword>
<evidence type="ECO:0000313" key="3">
    <source>
        <dbReference type="EMBL" id="CAK0864624.1"/>
    </source>
</evidence>
<dbReference type="InterPro" id="IPR040933">
    <property type="entry name" value="PSII_Pbs31"/>
</dbReference>
<accession>A0ABN9UXF4</accession>
<comment type="caution">
    <text evidence="3">The sequence shown here is derived from an EMBL/GenBank/DDBJ whole genome shotgun (WGS) entry which is preliminary data.</text>
</comment>
<gene>
    <name evidence="3" type="ORF">PCOR1329_LOCUS52452</name>
</gene>
<feature type="transmembrane region" description="Helical" evidence="1">
    <location>
        <begin position="51"/>
        <end position="75"/>
    </location>
</feature>
<reference evidence="3" key="1">
    <citation type="submission" date="2023-10" db="EMBL/GenBank/DDBJ databases">
        <authorList>
            <person name="Chen Y."/>
            <person name="Shah S."/>
            <person name="Dougan E. K."/>
            <person name="Thang M."/>
            <person name="Chan C."/>
        </authorList>
    </citation>
    <scope>NUCLEOTIDE SEQUENCE [LARGE SCALE GENOMIC DNA]</scope>
</reference>
<feature type="domain" description="Photosystem II Psb31 protein" evidence="2">
    <location>
        <begin position="125"/>
        <end position="201"/>
    </location>
</feature>
<evidence type="ECO:0000259" key="2">
    <source>
        <dbReference type="Pfam" id="PF18240"/>
    </source>
</evidence>
<proteinExistence type="predicted"/>
<evidence type="ECO:0000256" key="1">
    <source>
        <dbReference type="SAM" id="Phobius"/>
    </source>
</evidence>
<organism evidence="3 4">
    <name type="scientific">Prorocentrum cordatum</name>
    <dbReference type="NCBI Taxonomy" id="2364126"/>
    <lineage>
        <taxon>Eukaryota</taxon>
        <taxon>Sar</taxon>
        <taxon>Alveolata</taxon>
        <taxon>Dinophyceae</taxon>
        <taxon>Prorocentrales</taxon>
        <taxon>Prorocentraceae</taxon>
        <taxon>Prorocentrum</taxon>
    </lineage>
</organism>
<protein>
    <recommendedName>
        <fullName evidence="2">Photosystem II Psb31 protein domain-containing protein</fullName>
    </recommendedName>
</protein>
<dbReference type="Proteomes" id="UP001189429">
    <property type="component" value="Unassembled WGS sequence"/>
</dbReference>
<feature type="non-terminal residue" evidence="3">
    <location>
        <position position="1"/>
    </location>
</feature>
<name>A0ABN9UXF4_9DINO</name>
<keyword evidence="1" id="KW-0472">Membrane</keyword>
<sequence length="224" mass="23824">ALPAFTRDSQGSAITAAIVVLITIIIQIRFRSHFGSSCRLEPGRARLPSGAMARLLPACVLLAGTCAALLCLTALRASAPPAFLSSAAAGRREALQAAAAAAATLGSQAALADFQGEPVTCMKRYGPAIIKLQSAVDSGDMKAVLAKENKFKMLNTYWRNQPKDFAAQTELSEDLLDAAADGETAKVKTLYAKYMEKSELKSFANLPPARQYHMTNRDASMGSR</sequence>
<keyword evidence="1" id="KW-0812">Transmembrane</keyword>
<evidence type="ECO:0000313" key="4">
    <source>
        <dbReference type="Proteomes" id="UP001189429"/>
    </source>
</evidence>
<keyword evidence="4" id="KW-1185">Reference proteome</keyword>
<dbReference type="Pfam" id="PF18240">
    <property type="entry name" value="PSII_Pbs31"/>
    <property type="match status" value="1"/>
</dbReference>
<dbReference type="EMBL" id="CAUYUJ010016383">
    <property type="protein sequence ID" value="CAK0864624.1"/>
    <property type="molecule type" value="Genomic_DNA"/>
</dbReference>